<accession>A0AAN2C8K4</accession>
<dbReference type="RefSeq" id="WP_317996121.1">
    <property type="nucleotide sequence ID" value="NZ_AP025523.1"/>
</dbReference>
<dbReference type="PRINTS" id="PR00420">
    <property type="entry name" value="RNGMNOXGNASE"/>
</dbReference>
<dbReference type="Gene3D" id="3.50.50.60">
    <property type="entry name" value="FAD/NAD(P)-binding domain"/>
    <property type="match status" value="1"/>
</dbReference>
<dbReference type="KEGG" id="vab:WPS_03290"/>
<dbReference type="AlphaFoldDB" id="A0AAN2C8K4"/>
<keyword evidence="3" id="KW-1185">Reference proteome</keyword>
<dbReference type="Proteomes" id="UP001317532">
    <property type="component" value="Chromosome"/>
</dbReference>
<dbReference type="InterPro" id="IPR036188">
    <property type="entry name" value="FAD/NAD-bd_sf"/>
</dbReference>
<evidence type="ECO:0000313" key="2">
    <source>
        <dbReference type="EMBL" id="BDE05053.1"/>
    </source>
</evidence>
<dbReference type="SUPFAM" id="SSF51905">
    <property type="entry name" value="FAD/NAD(P)-binding domain"/>
    <property type="match status" value="1"/>
</dbReference>
<proteinExistence type="predicted"/>
<feature type="domain" description="FAD-binding" evidence="1">
    <location>
        <begin position="2"/>
        <end position="294"/>
    </location>
</feature>
<dbReference type="EMBL" id="AP025523">
    <property type="protein sequence ID" value="BDE05053.1"/>
    <property type="molecule type" value="Genomic_DNA"/>
</dbReference>
<organism evidence="2 3">
    <name type="scientific">Vulcanimicrobium alpinum</name>
    <dbReference type="NCBI Taxonomy" id="3016050"/>
    <lineage>
        <taxon>Bacteria</taxon>
        <taxon>Bacillati</taxon>
        <taxon>Vulcanimicrobiota</taxon>
        <taxon>Vulcanimicrobiia</taxon>
        <taxon>Vulcanimicrobiales</taxon>
        <taxon>Vulcanimicrobiaceae</taxon>
        <taxon>Vulcanimicrobium</taxon>
    </lineage>
</organism>
<dbReference type="InterPro" id="IPR050407">
    <property type="entry name" value="Geranylgeranyl_reductase"/>
</dbReference>
<gene>
    <name evidence="2" type="ORF">WPS_03290</name>
</gene>
<protein>
    <recommendedName>
        <fullName evidence="1">FAD-binding domain-containing protein</fullName>
    </recommendedName>
</protein>
<reference evidence="2 3" key="1">
    <citation type="journal article" date="2022" name="ISME Commun">
        <title>Vulcanimicrobium alpinus gen. nov. sp. nov., the first cultivated representative of the candidate phylum 'Eremiobacterota', is a metabolically versatile aerobic anoxygenic phototroph.</title>
        <authorList>
            <person name="Yabe S."/>
            <person name="Muto K."/>
            <person name="Abe K."/>
            <person name="Yokota A."/>
            <person name="Staudigel H."/>
            <person name="Tebo B.M."/>
        </authorList>
    </citation>
    <scope>NUCLEOTIDE SEQUENCE [LARGE SCALE GENOMIC DNA]</scope>
    <source>
        <strain evidence="2 3">WC8-2</strain>
    </source>
</reference>
<sequence>MKVAVVGAGPAGAAAAVTFARAGAEVTLFERARWPRPKTCGDGVTPDGIGALAALGVAIPDDAPRCPDATVVSPGGARAVGRWNGAATVIPRIALDAAIVDAALAAGAVLHDGCTVAALDPDGTVATAKSSARFDAVVLAEGATGGLATALGFGALEERQVAVRGYAGAVTDLQPTYNVVYDRALAPGYGWVFPTAKRRANVGICVPERAARVAGGPRALLDAWLASDPTVRALLGERPQLDDVRGGVIPTGRARRGAGRILAAGDAAGVADPLSAEGISQAIATGVAAARALIDAGGDALRAQAGYAPSLRDHDRNAREARRLRALFRWTLDPMIALAATRPALADHLVSAGFTLKTDGHWFHGVRGALLRPARRERALRSP</sequence>
<dbReference type="PANTHER" id="PTHR42685">
    <property type="entry name" value="GERANYLGERANYL DIPHOSPHATE REDUCTASE"/>
    <property type="match status" value="1"/>
</dbReference>
<evidence type="ECO:0000313" key="3">
    <source>
        <dbReference type="Proteomes" id="UP001317532"/>
    </source>
</evidence>
<dbReference type="PANTHER" id="PTHR42685:SF22">
    <property type="entry name" value="CONDITIONED MEDIUM FACTOR RECEPTOR 1"/>
    <property type="match status" value="1"/>
</dbReference>
<dbReference type="InterPro" id="IPR002938">
    <property type="entry name" value="FAD-bd"/>
</dbReference>
<name>A0AAN2C8K4_UNVUL</name>
<dbReference type="GO" id="GO:0071949">
    <property type="term" value="F:FAD binding"/>
    <property type="evidence" value="ECO:0007669"/>
    <property type="project" value="InterPro"/>
</dbReference>
<dbReference type="Pfam" id="PF01494">
    <property type="entry name" value="FAD_binding_3"/>
    <property type="match status" value="1"/>
</dbReference>
<evidence type="ECO:0000259" key="1">
    <source>
        <dbReference type="Pfam" id="PF01494"/>
    </source>
</evidence>